<organism evidence="1 2">
    <name type="scientific">Prevotella koreensis</name>
    <dbReference type="NCBI Taxonomy" id="2490854"/>
    <lineage>
        <taxon>Bacteria</taxon>
        <taxon>Pseudomonadati</taxon>
        <taxon>Bacteroidota</taxon>
        <taxon>Bacteroidia</taxon>
        <taxon>Bacteroidales</taxon>
        <taxon>Prevotellaceae</taxon>
        <taxon>Prevotella</taxon>
    </lineage>
</organism>
<dbReference type="RefSeq" id="WP_126677913.1">
    <property type="nucleotide sequence ID" value="NZ_RYYU01000001.1"/>
</dbReference>
<sequence>MKRFQNICFNPNQPLESLSDFVGLLGRCTDVSSKAYRATARCNGCTDVGKLTKAVREHANNKKSKQMRSNDPLEFNFALASGIHPKVANG</sequence>
<dbReference type="EMBL" id="RYYU01000001">
    <property type="protein sequence ID" value="RUL58860.1"/>
    <property type="molecule type" value="Genomic_DNA"/>
</dbReference>
<dbReference type="Proteomes" id="UP000278983">
    <property type="component" value="Unassembled WGS sequence"/>
</dbReference>
<comment type="caution">
    <text evidence="1">The sequence shown here is derived from an EMBL/GenBank/DDBJ whole genome shotgun (WGS) entry which is preliminary data.</text>
</comment>
<evidence type="ECO:0000313" key="2">
    <source>
        <dbReference type="Proteomes" id="UP000278983"/>
    </source>
</evidence>
<proteinExistence type="predicted"/>
<dbReference type="AlphaFoldDB" id="A0A432LJP9"/>
<evidence type="ECO:0000313" key="1">
    <source>
        <dbReference type="EMBL" id="RUL58860.1"/>
    </source>
</evidence>
<name>A0A432LJP9_9BACT</name>
<keyword evidence="2" id="KW-1185">Reference proteome</keyword>
<protein>
    <submittedName>
        <fullName evidence="1">Uncharacterized protein</fullName>
    </submittedName>
</protein>
<gene>
    <name evidence="1" type="ORF">EHV08_03135</name>
</gene>
<accession>A0A432LJP9</accession>
<reference evidence="1 2" key="1">
    <citation type="submission" date="2018-12" db="EMBL/GenBank/DDBJ databases">
        <title>Genome sequencing of Prevotella sp. KCOM 3155 (= JS262).</title>
        <authorList>
            <person name="Kook J.-K."/>
            <person name="Park S.-N."/>
            <person name="Lim Y.K."/>
        </authorList>
    </citation>
    <scope>NUCLEOTIDE SEQUENCE [LARGE SCALE GENOMIC DNA]</scope>
    <source>
        <strain evidence="1 2">KCOM 3155</strain>
    </source>
</reference>